<dbReference type="GO" id="GO:0030126">
    <property type="term" value="C:COPI vesicle coat"/>
    <property type="evidence" value="ECO:0007669"/>
    <property type="project" value="TreeGrafter"/>
</dbReference>
<dbReference type="GO" id="GO:0005198">
    <property type="term" value="F:structural molecule activity"/>
    <property type="evidence" value="ECO:0007669"/>
    <property type="project" value="UniProtKB-UniRule"/>
</dbReference>
<keyword evidence="6 13" id="KW-0813">Transport</keyword>
<comment type="subunit">
    <text evidence="4">Oligomeric complex that consists of at least the alpha, beta, beta', gamma, delta, epsilon and zeta subunits.</text>
</comment>
<dbReference type="EMBL" id="WVUK01000050">
    <property type="protein sequence ID" value="KAF7495140.1"/>
    <property type="molecule type" value="Genomic_DNA"/>
</dbReference>
<dbReference type="Gene3D" id="1.25.40.10">
    <property type="entry name" value="Tetratricopeptide repeat domain"/>
    <property type="match status" value="1"/>
</dbReference>
<keyword evidence="9 13" id="KW-0653">Protein transport</keyword>
<dbReference type="GO" id="GO:0006888">
    <property type="term" value="P:endoplasmic reticulum to Golgi vesicle-mediated transport"/>
    <property type="evidence" value="ECO:0007669"/>
    <property type="project" value="TreeGrafter"/>
</dbReference>
<evidence type="ECO:0000313" key="14">
    <source>
        <dbReference type="EMBL" id="KAF7495140.1"/>
    </source>
</evidence>
<evidence type="ECO:0000256" key="12">
    <source>
        <dbReference type="ARBA" id="ARBA00023329"/>
    </source>
</evidence>
<dbReference type="PIRSF" id="PIRSF016478">
    <property type="entry name" value="Coatomer_esu"/>
    <property type="match status" value="1"/>
</dbReference>
<comment type="similarity">
    <text evidence="3 13">Belongs to the COPE family.</text>
</comment>
<keyword evidence="11 13" id="KW-0472">Membrane</keyword>
<dbReference type="PANTHER" id="PTHR10805:SF0">
    <property type="entry name" value="COATOMER SUBUNIT EPSILON"/>
    <property type="match status" value="1"/>
</dbReference>
<dbReference type="Pfam" id="PF04733">
    <property type="entry name" value="Coatomer_E"/>
    <property type="match status" value="1"/>
</dbReference>
<keyword evidence="7 13" id="KW-0963">Cytoplasm</keyword>
<evidence type="ECO:0000256" key="1">
    <source>
        <dbReference type="ARBA" id="ARBA00004255"/>
    </source>
</evidence>
<accession>A0A834RFZ3</accession>
<evidence type="ECO:0000256" key="11">
    <source>
        <dbReference type="ARBA" id="ARBA00023136"/>
    </source>
</evidence>
<dbReference type="PANTHER" id="PTHR10805">
    <property type="entry name" value="COATOMER SUBUNIT EPSILON"/>
    <property type="match status" value="1"/>
</dbReference>
<reference evidence="14" key="2">
    <citation type="submission" date="2020-01" db="EMBL/GenBank/DDBJ databases">
        <authorList>
            <person name="Korhonen P.K.K."/>
            <person name="Guangxu M.G."/>
            <person name="Wang T.W."/>
            <person name="Stroehlein A.J.S."/>
            <person name="Young N.D."/>
            <person name="Ang C.-S.A."/>
            <person name="Fernando D.W.F."/>
            <person name="Lu H.L."/>
            <person name="Taylor S.T."/>
            <person name="Ehtesham M.E.M."/>
            <person name="Najaraj S.H.N."/>
            <person name="Harsha G.H.G."/>
            <person name="Madugundu A.M."/>
            <person name="Renuse S.R."/>
            <person name="Holt D.H."/>
            <person name="Pandey A.P."/>
            <person name="Papenfuss A.P."/>
            <person name="Gasser R.B.G."/>
            <person name="Fischer K.F."/>
        </authorList>
    </citation>
    <scope>NUCLEOTIDE SEQUENCE</scope>
    <source>
        <strain evidence="14">SSS_KF_BRIS2020</strain>
    </source>
</reference>
<dbReference type="AlphaFoldDB" id="A0A834RFZ3"/>
<comment type="subcellular location">
    <subcellularLocation>
        <location evidence="2">Cytoplasmic vesicle</location>
        <location evidence="2">COPI-coated vesicle membrane</location>
        <topology evidence="2">Peripheral membrane protein</topology>
        <orientation evidence="2">Cytoplasmic side</orientation>
    </subcellularLocation>
    <subcellularLocation>
        <location evidence="1">Golgi apparatus membrane</location>
        <topology evidence="1">Peripheral membrane protein</topology>
        <orientation evidence="1">Cytoplasmic side</orientation>
    </subcellularLocation>
</comment>
<name>A0A834RFZ3_SARSC</name>
<reference evidence="16" key="1">
    <citation type="journal article" date="2020" name="PLoS Negl. Trop. Dis.">
        <title>High-quality nuclear genome for Sarcoptes scabiei-A critical resource for a neglected parasite.</title>
        <authorList>
            <person name="Korhonen P.K."/>
            <person name="Gasser R.B."/>
            <person name="Ma G."/>
            <person name="Wang T."/>
            <person name="Stroehlein A.J."/>
            <person name="Young N.D."/>
            <person name="Ang C.S."/>
            <person name="Fernando D.D."/>
            <person name="Lu H.C."/>
            <person name="Taylor S."/>
            <person name="Reynolds S.L."/>
            <person name="Mofiz E."/>
            <person name="Najaraj S.H."/>
            <person name="Gowda H."/>
            <person name="Madugundu A."/>
            <person name="Renuse S."/>
            <person name="Holt D."/>
            <person name="Pandey A."/>
            <person name="Papenfuss A.T."/>
            <person name="Fischer K."/>
        </authorList>
    </citation>
    <scope>NUCLEOTIDE SEQUENCE [LARGE SCALE GENOMIC DNA]</scope>
</reference>
<evidence type="ECO:0000313" key="16">
    <source>
        <dbReference type="Proteomes" id="UP000070412"/>
    </source>
</evidence>
<gene>
    <name evidence="14" type="ORF">SSS_8050</name>
</gene>
<organism evidence="14">
    <name type="scientific">Sarcoptes scabiei</name>
    <name type="common">Itch mite</name>
    <name type="synonym">Acarus scabiei</name>
    <dbReference type="NCBI Taxonomy" id="52283"/>
    <lineage>
        <taxon>Eukaryota</taxon>
        <taxon>Metazoa</taxon>
        <taxon>Ecdysozoa</taxon>
        <taxon>Arthropoda</taxon>
        <taxon>Chelicerata</taxon>
        <taxon>Arachnida</taxon>
        <taxon>Acari</taxon>
        <taxon>Acariformes</taxon>
        <taxon>Sarcoptiformes</taxon>
        <taxon>Astigmata</taxon>
        <taxon>Psoroptidia</taxon>
        <taxon>Sarcoptoidea</taxon>
        <taxon>Sarcoptidae</taxon>
        <taxon>Sarcoptinae</taxon>
        <taxon>Sarcoptes</taxon>
    </lineage>
</organism>
<protein>
    <recommendedName>
        <fullName evidence="5 13">Coatomer subunit epsilon</fullName>
    </recommendedName>
</protein>
<evidence type="ECO:0000256" key="9">
    <source>
        <dbReference type="ARBA" id="ARBA00022927"/>
    </source>
</evidence>
<evidence type="ECO:0000256" key="6">
    <source>
        <dbReference type="ARBA" id="ARBA00022448"/>
    </source>
</evidence>
<dbReference type="SUPFAM" id="SSF48452">
    <property type="entry name" value="TPR-like"/>
    <property type="match status" value="1"/>
</dbReference>
<keyword evidence="10 13" id="KW-0333">Golgi apparatus</keyword>
<proteinExistence type="inferred from homology"/>
<evidence type="ECO:0000256" key="2">
    <source>
        <dbReference type="ARBA" id="ARBA00004347"/>
    </source>
</evidence>
<evidence type="ECO:0000256" key="3">
    <source>
        <dbReference type="ARBA" id="ARBA00008827"/>
    </source>
</evidence>
<dbReference type="InterPro" id="IPR006822">
    <property type="entry name" value="Coatomer_esu"/>
</dbReference>
<comment type="function">
    <text evidence="13">The coatomer is a cytosolic protein complex that binds to dilysine motifs and reversibly associates with Golgi non-clathrin-coated vesicles, which further mediate biosynthetic protein transport from the ER, via the Golgi up to the trans Golgi network. The coatomer complex is required for budding from Golgi membranes, and is essential for the retrograde Golgi-to-ER transport of dilysine-tagged proteins.</text>
</comment>
<keyword evidence="16" id="KW-1185">Reference proteome</keyword>
<dbReference type="GO" id="GO:0006890">
    <property type="term" value="P:retrograde vesicle-mediated transport, Golgi to endoplasmic reticulum"/>
    <property type="evidence" value="ECO:0007669"/>
    <property type="project" value="UniProtKB-UniRule"/>
</dbReference>
<dbReference type="Proteomes" id="UP000070412">
    <property type="component" value="Unassembled WGS sequence"/>
</dbReference>
<evidence type="ECO:0000256" key="4">
    <source>
        <dbReference type="ARBA" id="ARBA00011775"/>
    </source>
</evidence>
<keyword evidence="12 13" id="KW-0968">Cytoplasmic vesicle</keyword>
<reference evidence="15" key="3">
    <citation type="submission" date="2022-06" db="UniProtKB">
        <authorList>
            <consortium name="EnsemblMetazoa"/>
        </authorList>
    </citation>
    <scope>IDENTIFICATION</scope>
</reference>
<dbReference type="EnsemblMetazoa" id="SSS_8050s_mrna">
    <property type="protein sequence ID" value="KAF7495140.1"/>
    <property type="gene ID" value="SSS_8050"/>
</dbReference>
<evidence type="ECO:0000313" key="15">
    <source>
        <dbReference type="EnsemblMetazoa" id="KAF7495140.1"/>
    </source>
</evidence>
<dbReference type="OrthoDB" id="310217at2759"/>
<keyword evidence="8 13" id="KW-0931">ER-Golgi transport</keyword>
<dbReference type="GO" id="GO:0000139">
    <property type="term" value="C:Golgi membrane"/>
    <property type="evidence" value="ECO:0007669"/>
    <property type="project" value="UniProtKB-SubCell"/>
</dbReference>
<evidence type="ECO:0000256" key="10">
    <source>
        <dbReference type="ARBA" id="ARBA00023034"/>
    </source>
</evidence>
<dbReference type="InterPro" id="IPR011990">
    <property type="entry name" value="TPR-like_helical_dom_sf"/>
</dbReference>
<sequence length="295" mass="34174">MTNQQNNNLFDLKNSFYLGNWQQCLNEAQSIKPINDEQRLERDFFMYRAYIAQKKYHVVISEVKDSSPQPLKAVRLLAEYLSRPDDRDSIIEKIDADKTLYMSDNYSSVCAASIYSRERSYENAMKILNNSDDIECMAASVQTMLALDRVDLARKEYKKMAAKDEYHTLSQLCLAWIIIYENNEKLQDAYFIYQELKEKFGPTPLLLNGQATVLICQNRLDEAETLINEAISKDPNYTEAIVNQVILSSLKGKSSEVINRIINQLNDLSLDQTFIKDYEAKQRDFDRISATYQIA</sequence>
<dbReference type="GO" id="GO:0015031">
    <property type="term" value="P:protein transport"/>
    <property type="evidence" value="ECO:0007669"/>
    <property type="project" value="UniProtKB-UniRule"/>
</dbReference>
<evidence type="ECO:0000256" key="5">
    <source>
        <dbReference type="ARBA" id="ARBA00015828"/>
    </source>
</evidence>
<evidence type="ECO:0000256" key="8">
    <source>
        <dbReference type="ARBA" id="ARBA00022892"/>
    </source>
</evidence>
<evidence type="ECO:0000256" key="7">
    <source>
        <dbReference type="ARBA" id="ARBA00022490"/>
    </source>
</evidence>
<dbReference type="GO" id="GO:0006891">
    <property type="term" value="P:intra-Golgi vesicle-mediated transport"/>
    <property type="evidence" value="ECO:0007669"/>
    <property type="project" value="TreeGrafter"/>
</dbReference>
<evidence type="ECO:0000256" key="13">
    <source>
        <dbReference type="PIRNR" id="PIRNR016478"/>
    </source>
</evidence>